<accession>A0A218XPA0</accession>
<dbReference type="InterPro" id="IPR000157">
    <property type="entry name" value="TIR_dom"/>
</dbReference>
<evidence type="ECO:0000313" key="6">
    <source>
        <dbReference type="EMBL" id="OWM86783.1"/>
    </source>
</evidence>
<name>A0A218XPA0_PUNGR</name>
<reference evidence="6" key="2">
    <citation type="submission" date="2017-06" db="EMBL/GenBank/DDBJ databases">
        <title>The pomegranate genome and the genomics of punicalagin biosynthesis.</title>
        <authorList>
            <person name="Xu C."/>
        </authorList>
    </citation>
    <scope>NUCLEOTIDE SEQUENCE [LARGE SCALE GENOMIC DNA]</scope>
    <source>
        <tissue evidence="6">Fresh leaf</tissue>
    </source>
</reference>
<sequence>MGSGIPGADYQVFLSFRGPDTRQGFADCLYHAMFDAGVRVFRDNEEICPGEKIMEILRAINNSIICIPIFSKGYASSKWCLRELSEMVEKKKKIMPVFYDATPDDVKLKTHVYRDALRGHEKENDKEKWEKAIKEVVEICGWESSNGEEEKALKEVVKIKGWEVQRTGKDS</sequence>
<dbReference type="EC" id="3.2.2.6" evidence="1"/>
<protein>
    <recommendedName>
        <fullName evidence="1">ADP-ribosyl cyclase/cyclic ADP-ribose hydrolase</fullName>
        <ecNumber evidence="1">3.2.2.6</ecNumber>
    </recommendedName>
</protein>
<dbReference type="InterPro" id="IPR035897">
    <property type="entry name" value="Toll_tir_struct_dom_sf"/>
</dbReference>
<dbReference type="Proteomes" id="UP000197138">
    <property type="component" value="Unassembled WGS sequence"/>
</dbReference>
<evidence type="ECO:0000256" key="3">
    <source>
        <dbReference type="ARBA" id="ARBA00023027"/>
    </source>
</evidence>
<evidence type="ECO:0000256" key="2">
    <source>
        <dbReference type="ARBA" id="ARBA00022801"/>
    </source>
</evidence>
<evidence type="ECO:0000313" key="7">
    <source>
        <dbReference type="EMBL" id="PKI53242.1"/>
    </source>
</evidence>
<dbReference type="AlphaFoldDB" id="A0A218XPA0"/>
<evidence type="ECO:0000259" key="5">
    <source>
        <dbReference type="PROSITE" id="PS50104"/>
    </source>
</evidence>
<keyword evidence="9" id="KW-1185">Reference proteome</keyword>
<feature type="domain" description="TIR" evidence="5">
    <location>
        <begin position="8"/>
        <end position="157"/>
    </location>
</feature>
<dbReference type="PROSITE" id="PS50104">
    <property type="entry name" value="TIR"/>
    <property type="match status" value="1"/>
</dbReference>
<keyword evidence="2" id="KW-0378">Hydrolase</keyword>
<dbReference type="EMBL" id="MTKT01001080">
    <property type="protein sequence ID" value="OWM86783.1"/>
    <property type="molecule type" value="Genomic_DNA"/>
</dbReference>
<evidence type="ECO:0000313" key="9">
    <source>
        <dbReference type="Proteomes" id="UP000233551"/>
    </source>
</evidence>
<dbReference type="Proteomes" id="UP000233551">
    <property type="component" value="Unassembled WGS sequence"/>
</dbReference>
<evidence type="ECO:0000256" key="4">
    <source>
        <dbReference type="ARBA" id="ARBA00047304"/>
    </source>
</evidence>
<dbReference type="PANTHER" id="PTHR32009">
    <property type="entry name" value="TMV RESISTANCE PROTEIN N-LIKE"/>
    <property type="match status" value="1"/>
</dbReference>
<evidence type="ECO:0000256" key="1">
    <source>
        <dbReference type="ARBA" id="ARBA00011982"/>
    </source>
</evidence>
<reference evidence="7 9" key="3">
    <citation type="submission" date="2017-11" db="EMBL/GenBank/DDBJ databases">
        <title>De-novo sequencing of pomegranate (Punica granatum L.) genome.</title>
        <authorList>
            <person name="Akparov Z."/>
            <person name="Amiraslanov A."/>
            <person name="Hajiyeva S."/>
            <person name="Abbasov M."/>
            <person name="Kaur K."/>
            <person name="Hamwieh A."/>
            <person name="Solovyev V."/>
            <person name="Salamov A."/>
            <person name="Braich B."/>
            <person name="Kosarev P."/>
            <person name="Mahmoud A."/>
            <person name="Hajiyev E."/>
            <person name="Babayeva S."/>
            <person name="Izzatullayeva V."/>
            <person name="Mammadov A."/>
            <person name="Mammadov A."/>
            <person name="Sharifova S."/>
            <person name="Ojaghi J."/>
            <person name="Eynullazada K."/>
            <person name="Bayramov B."/>
            <person name="Abdulazimova A."/>
            <person name="Shahmuradov I."/>
        </authorList>
    </citation>
    <scope>NUCLEOTIDE SEQUENCE [LARGE SCALE GENOMIC DNA]</scope>
    <source>
        <strain evidence="7">AG2017</strain>
        <strain evidence="9">cv. AG2017</strain>
        <tissue evidence="7">Leaf</tissue>
    </source>
</reference>
<dbReference type="Pfam" id="PF01582">
    <property type="entry name" value="TIR"/>
    <property type="match status" value="1"/>
</dbReference>
<dbReference type="SMART" id="SM00255">
    <property type="entry name" value="TIR"/>
    <property type="match status" value="1"/>
</dbReference>
<reference evidence="8" key="1">
    <citation type="journal article" date="2017" name="Plant J.">
        <title>The pomegranate (Punica granatum L.) genome and the genomics of punicalagin biosynthesis.</title>
        <authorList>
            <person name="Qin G."/>
            <person name="Xu C."/>
            <person name="Ming R."/>
            <person name="Tang H."/>
            <person name="Guyot R."/>
            <person name="Kramer E.M."/>
            <person name="Hu Y."/>
            <person name="Yi X."/>
            <person name="Qi Y."/>
            <person name="Xu X."/>
            <person name="Gao Z."/>
            <person name="Pan H."/>
            <person name="Jian J."/>
            <person name="Tian Y."/>
            <person name="Yue Z."/>
            <person name="Xu Y."/>
        </authorList>
    </citation>
    <scope>NUCLEOTIDE SEQUENCE [LARGE SCALE GENOMIC DNA]</scope>
    <source>
        <strain evidence="8">cv. Dabenzi</strain>
    </source>
</reference>
<dbReference type="Gene3D" id="3.40.50.10140">
    <property type="entry name" value="Toll/interleukin-1 receptor homology (TIR) domain"/>
    <property type="match status" value="1"/>
</dbReference>
<dbReference type="GO" id="GO:0061809">
    <property type="term" value="F:NAD+ nucleosidase activity, cyclic ADP-ribose generating"/>
    <property type="evidence" value="ECO:0007669"/>
    <property type="project" value="UniProtKB-EC"/>
</dbReference>
<dbReference type="PANTHER" id="PTHR32009:SF39">
    <property type="entry name" value="TIR DOMAIN-CONTAINING PROTEIN"/>
    <property type="match status" value="1"/>
</dbReference>
<organism evidence="6 8">
    <name type="scientific">Punica granatum</name>
    <name type="common">Pomegranate</name>
    <dbReference type="NCBI Taxonomy" id="22663"/>
    <lineage>
        <taxon>Eukaryota</taxon>
        <taxon>Viridiplantae</taxon>
        <taxon>Streptophyta</taxon>
        <taxon>Embryophyta</taxon>
        <taxon>Tracheophyta</taxon>
        <taxon>Spermatophyta</taxon>
        <taxon>Magnoliopsida</taxon>
        <taxon>eudicotyledons</taxon>
        <taxon>Gunneridae</taxon>
        <taxon>Pentapetalae</taxon>
        <taxon>rosids</taxon>
        <taxon>malvids</taxon>
        <taxon>Myrtales</taxon>
        <taxon>Lythraceae</taxon>
        <taxon>Punica</taxon>
    </lineage>
</organism>
<comment type="catalytic activity">
    <reaction evidence="4">
        <text>NAD(+) + H2O = ADP-D-ribose + nicotinamide + H(+)</text>
        <dbReference type="Rhea" id="RHEA:16301"/>
        <dbReference type="ChEBI" id="CHEBI:15377"/>
        <dbReference type="ChEBI" id="CHEBI:15378"/>
        <dbReference type="ChEBI" id="CHEBI:17154"/>
        <dbReference type="ChEBI" id="CHEBI:57540"/>
        <dbReference type="ChEBI" id="CHEBI:57967"/>
        <dbReference type="EC" id="3.2.2.6"/>
    </reaction>
    <physiologicalReaction direction="left-to-right" evidence="4">
        <dbReference type="Rhea" id="RHEA:16302"/>
    </physiologicalReaction>
</comment>
<evidence type="ECO:0000313" key="8">
    <source>
        <dbReference type="Proteomes" id="UP000197138"/>
    </source>
</evidence>
<dbReference type="GO" id="GO:0007165">
    <property type="term" value="P:signal transduction"/>
    <property type="evidence" value="ECO:0007669"/>
    <property type="project" value="InterPro"/>
</dbReference>
<dbReference type="EMBL" id="PGOL01001870">
    <property type="protein sequence ID" value="PKI53242.1"/>
    <property type="molecule type" value="Genomic_DNA"/>
</dbReference>
<dbReference type="SUPFAM" id="SSF52200">
    <property type="entry name" value="Toll/Interleukin receptor TIR domain"/>
    <property type="match status" value="1"/>
</dbReference>
<comment type="caution">
    <text evidence="6">The sequence shown here is derived from an EMBL/GenBank/DDBJ whole genome shotgun (WGS) entry which is preliminary data.</text>
</comment>
<dbReference type="STRING" id="22663.A0A218XPA0"/>
<gene>
    <name evidence="6" type="ORF">CDL15_Pgr015819</name>
    <name evidence="7" type="ORF">CRG98_026374</name>
</gene>
<keyword evidence="3" id="KW-0520">NAD</keyword>
<proteinExistence type="predicted"/>